<evidence type="ECO:0000256" key="4">
    <source>
        <dbReference type="ARBA" id="ARBA00040017"/>
    </source>
</evidence>
<comment type="subcellular location">
    <subcellularLocation>
        <location evidence="1">Endosome</location>
    </subcellularLocation>
</comment>
<keyword evidence="3" id="KW-0967">Endosome</keyword>
<dbReference type="GO" id="GO:0005771">
    <property type="term" value="C:multivesicular body"/>
    <property type="evidence" value="ECO:0007669"/>
    <property type="project" value="TreeGrafter"/>
</dbReference>
<dbReference type="InterPro" id="IPR005024">
    <property type="entry name" value="Snf7_fam"/>
</dbReference>
<evidence type="ECO:0000256" key="1">
    <source>
        <dbReference type="ARBA" id="ARBA00004177"/>
    </source>
</evidence>
<comment type="similarity">
    <text evidence="2">Belongs to the SNF7 family.</text>
</comment>
<dbReference type="GO" id="GO:0006900">
    <property type="term" value="P:vesicle budding from membrane"/>
    <property type="evidence" value="ECO:0007669"/>
    <property type="project" value="TreeGrafter"/>
</dbReference>
<reference evidence="7" key="1">
    <citation type="journal article" date="2020" name="Nat. Commun.">
        <title>Large-scale genome sequencing of mycorrhizal fungi provides insights into the early evolution of symbiotic traits.</title>
        <authorList>
            <person name="Miyauchi S."/>
            <person name="Kiss E."/>
            <person name="Kuo A."/>
            <person name="Drula E."/>
            <person name="Kohler A."/>
            <person name="Sanchez-Garcia M."/>
            <person name="Morin E."/>
            <person name="Andreopoulos B."/>
            <person name="Barry K.W."/>
            <person name="Bonito G."/>
            <person name="Buee M."/>
            <person name="Carver A."/>
            <person name="Chen C."/>
            <person name="Cichocki N."/>
            <person name="Clum A."/>
            <person name="Culley D."/>
            <person name="Crous P.W."/>
            <person name="Fauchery L."/>
            <person name="Girlanda M."/>
            <person name="Hayes R.D."/>
            <person name="Keri Z."/>
            <person name="LaButti K."/>
            <person name="Lipzen A."/>
            <person name="Lombard V."/>
            <person name="Magnuson J."/>
            <person name="Maillard F."/>
            <person name="Murat C."/>
            <person name="Nolan M."/>
            <person name="Ohm R.A."/>
            <person name="Pangilinan J."/>
            <person name="Pereira M.F."/>
            <person name="Perotto S."/>
            <person name="Peter M."/>
            <person name="Pfister S."/>
            <person name="Riley R."/>
            <person name="Sitrit Y."/>
            <person name="Stielow J.B."/>
            <person name="Szollosi G."/>
            <person name="Zifcakova L."/>
            <person name="Stursova M."/>
            <person name="Spatafora J.W."/>
            <person name="Tedersoo L."/>
            <person name="Vaario L.M."/>
            <person name="Yamada A."/>
            <person name="Yan M."/>
            <person name="Wang P."/>
            <person name="Xu J."/>
            <person name="Bruns T."/>
            <person name="Baldrian P."/>
            <person name="Vilgalys R."/>
            <person name="Dunand C."/>
            <person name="Henrissat B."/>
            <person name="Grigoriev I.V."/>
            <person name="Hibbett D."/>
            <person name="Nagy L.G."/>
            <person name="Martin F.M."/>
        </authorList>
    </citation>
    <scope>NUCLEOTIDE SEQUENCE</scope>
    <source>
        <strain evidence="7">UH-Tt-Lm1</strain>
    </source>
</reference>
<evidence type="ECO:0000256" key="5">
    <source>
        <dbReference type="ARBA" id="ARBA00042586"/>
    </source>
</evidence>
<sequence>MAGWMGSLWGRKDTQQVSRDAIVGLRQQLQMIEKKEEYTLKKVEEEMAKAKANAITNKAVSLAALKRKKMLENELEKLQGTKFQLEMNVNTLESAKINQETMLAMKKAADALKTIHGDLSIDKVDKTMADIQEQTQLAAEIQDQISSGPLGADLDEDELRKELEDLEQDKLNEMLQGAEPAPIHLPPGATRTIAAEQPAELDEEEMLKKLQAELAM</sequence>
<feature type="coiled-coil region" evidence="6">
    <location>
        <begin position="124"/>
        <end position="176"/>
    </location>
</feature>
<accession>A0A9P6HCF7</accession>
<protein>
    <recommendedName>
        <fullName evidence="4">Vacuolar-sorting protein SNF7</fullName>
    </recommendedName>
    <alternativeName>
        <fullName evidence="5">Vacuolar protein-sorting-associated protein 32</fullName>
    </alternativeName>
</protein>
<dbReference type="GO" id="GO:0000815">
    <property type="term" value="C:ESCRT III complex"/>
    <property type="evidence" value="ECO:0007669"/>
    <property type="project" value="TreeGrafter"/>
</dbReference>
<dbReference type="PANTHER" id="PTHR22761:SF10">
    <property type="entry name" value="GH13992P"/>
    <property type="match status" value="1"/>
</dbReference>
<dbReference type="GO" id="GO:0009898">
    <property type="term" value="C:cytoplasmic side of plasma membrane"/>
    <property type="evidence" value="ECO:0007669"/>
    <property type="project" value="TreeGrafter"/>
</dbReference>
<dbReference type="OrthoDB" id="5592979at2759"/>
<evidence type="ECO:0000256" key="3">
    <source>
        <dbReference type="ARBA" id="ARBA00022753"/>
    </source>
</evidence>
<evidence type="ECO:0000313" key="8">
    <source>
        <dbReference type="Proteomes" id="UP000736335"/>
    </source>
</evidence>
<reference evidence="7" key="2">
    <citation type="submission" date="2020-11" db="EMBL/GenBank/DDBJ databases">
        <authorList>
            <consortium name="DOE Joint Genome Institute"/>
            <person name="Kuo A."/>
            <person name="Miyauchi S."/>
            <person name="Kiss E."/>
            <person name="Drula E."/>
            <person name="Kohler A."/>
            <person name="Sanchez-Garcia M."/>
            <person name="Andreopoulos B."/>
            <person name="Barry K.W."/>
            <person name="Bonito G."/>
            <person name="Buee M."/>
            <person name="Carver A."/>
            <person name="Chen C."/>
            <person name="Cichocki N."/>
            <person name="Clum A."/>
            <person name="Culley D."/>
            <person name="Crous P.W."/>
            <person name="Fauchery L."/>
            <person name="Girlanda M."/>
            <person name="Hayes R."/>
            <person name="Keri Z."/>
            <person name="Labutti K."/>
            <person name="Lipzen A."/>
            <person name="Lombard V."/>
            <person name="Magnuson J."/>
            <person name="Maillard F."/>
            <person name="Morin E."/>
            <person name="Murat C."/>
            <person name="Nolan M."/>
            <person name="Ohm R."/>
            <person name="Pangilinan J."/>
            <person name="Pereira M."/>
            <person name="Perotto S."/>
            <person name="Peter M."/>
            <person name="Riley R."/>
            <person name="Sitrit Y."/>
            <person name="Stielow B."/>
            <person name="Szollosi G."/>
            <person name="Zifcakova L."/>
            <person name="Stursova M."/>
            <person name="Spatafora J.W."/>
            <person name="Tedersoo L."/>
            <person name="Vaario L.-M."/>
            <person name="Yamada A."/>
            <person name="Yan M."/>
            <person name="Wang P."/>
            <person name="Xu J."/>
            <person name="Bruns T."/>
            <person name="Baldrian P."/>
            <person name="Vilgalys R."/>
            <person name="Henrissat B."/>
            <person name="Grigoriev I.V."/>
            <person name="Hibbett D."/>
            <person name="Nagy L.G."/>
            <person name="Martin F.M."/>
        </authorList>
    </citation>
    <scope>NUCLEOTIDE SEQUENCE</scope>
    <source>
        <strain evidence="7">UH-Tt-Lm1</strain>
    </source>
</reference>
<dbReference type="AlphaFoldDB" id="A0A9P6HCF7"/>
<comment type="caution">
    <text evidence="7">The sequence shown here is derived from an EMBL/GenBank/DDBJ whole genome shotgun (WGS) entry which is preliminary data.</text>
</comment>
<dbReference type="Proteomes" id="UP000736335">
    <property type="component" value="Unassembled WGS sequence"/>
</dbReference>
<proteinExistence type="inferred from homology"/>
<evidence type="ECO:0000256" key="2">
    <source>
        <dbReference type="ARBA" id="ARBA00006190"/>
    </source>
</evidence>
<evidence type="ECO:0000256" key="6">
    <source>
        <dbReference type="SAM" id="Coils"/>
    </source>
</evidence>
<dbReference type="PANTHER" id="PTHR22761">
    <property type="entry name" value="CHARGED MULTIVESICULAR BODY PROTEIN"/>
    <property type="match status" value="1"/>
</dbReference>
<evidence type="ECO:0000313" key="7">
    <source>
        <dbReference type="EMBL" id="KAF9782365.1"/>
    </source>
</evidence>
<dbReference type="EMBL" id="WIUZ02000012">
    <property type="protein sequence ID" value="KAF9782365.1"/>
    <property type="molecule type" value="Genomic_DNA"/>
</dbReference>
<keyword evidence="6" id="KW-0175">Coiled coil</keyword>
<dbReference type="Gene3D" id="1.10.287.1060">
    <property type="entry name" value="ESAT-6-like"/>
    <property type="match status" value="1"/>
</dbReference>
<keyword evidence="8" id="KW-1185">Reference proteome</keyword>
<feature type="coiled-coil region" evidence="6">
    <location>
        <begin position="33"/>
        <end position="95"/>
    </location>
</feature>
<gene>
    <name evidence="7" type="ORF">BJ322DRAFT_1010101</name>
</gene>
<organism evidence="7 8">
    <name type="scientific">Thelephora terrestris</name>
    <dbReference type="NCBI Taxonomy" id="56493"/>
    <lineage>
        <taxon>Eukaryota</taxon>
        <taxon>Fungi</taxon>
        <taxon>Dikarya</taxon>
        <taxon>Basidiomycota</taxon>
        <taxon>Agaricomycotina</taxon>
        <taxon>Agaricomycetes</taxon>
        <taxon>Thelephorales</taxon>
        <taxon>Thelephoraceae</taxon>
        <taxon>Thelephora</taxon>
    </lineage>
</organism>
<name>A0A9P6HCF7_9AGAM</name>
<dbReference type="Pfam" id="PF03357">
    <property type="entry name" value="Snf7"/>
    <property type="match status" value="1"/>
</dbReference>
<dbReference type="GO" id="GO:0032511">
    <property type="term" value="P:late endosome to vacuole transport via multivesicular body sorting pathway"/>
    <property type="evidence" value="ECO:0007669"/>
    <property type="project" value="TreeGrafter"/>
</dbReference>